<dbReference type="SMART" id="SM01292">
    <property type="entry name" value="N1221"/>
    <property type="match status" value="1"/>
</dbReference>
<feature type="domain" description="Far11/STRP N-terminal" evidence="2">
    <location>
        <begin position="67"/>
        <end position="259"/>
    </location>
</feature>
<name>A0A0N5ASD9_9BILA</name>
<comment type="similarity">
    <text evidence="1">Belongs to the STRIP family.</text>
</comment>
<dbReference type="InterPro" id="IPR012486">
    <property type="entry name" value="Far11/STRP_N"/>
</dbReference>
<evidence type="ECO:0000313" key="5">
    <source>
        <dbReference type="WBParaSite" id="SMUV_0000769901-mRNA-1"/>
    </source>
</evidence>
<evidence type="ECO:0000313" key="4">
    <source>
        <dbReference type="Proteomes" id="UP000046393"/>
    </source>
</evidence>
<dbReference type="SMART" id="SM01293">
    <property type="entry name" value="DUF3402"/>
    <property type="match status" value="1"/>
</dbReference>
<reference evidence="5" key="1">
    <citation type="submission" date="2016-04" db="UniProtKB">
        <authorList>
            <consortium name="WormBaseParasite"/>
        </authorList>
    </citation>
    <scope>IDENTIFICATION</scope>
</reference>
<accession>A0A0N5ASD9</accession>
<dbReference type="AlphaFoldDB" id="A0A0N5ASD9"/>
<dbReference type="Pfam" id="PF11882">
    <property type="entry name" value="DUF3402"/>
    <property type="match status" value="2"/>
</dbReference>
<protein>
    <submittedName>
        <fullName evidence="5">DUF3402 domain-containing protein</fullName>
    </submittedName>
</protein>
<organism evidence="4 5">
    <name type="scientific">Syphacia muris</name>
    <dbReference type="NCBI Taxonomy" id="451379"/>
    <lineage>
        <taxon>Eukaryota</taxon>
        <taxon>Metazoa</taxon>
        <taxon>Ecdysozoa</taxon>
        <taxon>Nematoda</taxon>
        <taxon>Chromadorea</taxon>
        <taxon>Rhabditida</taxon>
        <taxon>Spirurina</taxon>
        <taxon>Oxyuridomorpha</taxon>
        <taxon>Oxyuroidea</taxon>
        <taxon>Oxyuridae</taxon>
        <taxon>Syphacia</taxon>
    </lineage>
</organism>
<evidence type="ECO:0000256" key="1">
    <source>
        <dbReference type="ARBA" id="ARBA00007062"/>
    </source>
</evidence>
<dbReference type="STRING" id="451379.A0A0N5ASD9"/>
<keyword evidence="4" id="KW-1185">Reference proteome</keyword>
<proteinExistence type="inferred from homology"/>
<dbReference type="Proteomes" id="UP000046393">
    <property type="component" value="Unplaced"/>
</dbReference>
<sequence length="789" mass="91088">MLVVLGEINTAFKITNGKRETDLTDSSSTEMSGSALAQRRSAHLPKLKEFATERPQVSTFYFYRTTTNDLDFEYTDCDTHSNELAELYTYSEVEDFALNIQCYRDYIKSKKASFFILAEKRGRKSATLKDNEMLRIILSALYHMIESIRREDVLEVVVEASEPCCGFGSPLVMVLFDMMPAFYRGTSPHFPMRKVLLLIWKILLAVLGGWKELRELKASKRAAAGLDEIEDTVLVGDCLKACNVNGNELEQNPSMCIDVPIDYTICSFESIAEKLKETANFETNSISLLPLLFLFLYFFSYSNGTNSGEKTPVAASPPPLFHDGDFRKIPFRSKVREEDIEAFLQHMRMKFFNYRLPGDSTTVFGLPEATCLSVQVMRKNLYVSLGDLQVKLLNRYLFSQRETDIELTPAERLYRLMLPNLSQYVIALLKVLLAAAPSSKLINILSDVLTVETEGSDVLSSSINSSSNSVLEQSVRIAIDVNRHKEIMVKASSSILILLIKHFRLNHIYQFEYLCQHLVFANCIPLILKFLDQNIVRYIQSKQELEPLNYPVAPLYYVQNNEEWPSLTDSSIESSDSHAQDYHLWRNVFSTINLLRVLNKLTKWKHARTMMLVVYKSAPMLKRALRIRLGIFQLYVLKLLKMQARYLGRQWRRSNMELMSSIFSRVRHRINDDWAFANETRSKSWDFHNEESALKAAVERFNSRRYAHLYPVLALGIESPSPGEKYLDTVNLHDFEPVDNSFQSVLGVHREMSERFKKNYKKWLDDEVYRRQINWDQLLCNSRGIIDLV</sequence>
<dbReference type="InterPro" id="IPR040185">
    <property type="entry name" value="Far11/STRP"/>
</dbReference>
<dbReference type="WBParaSite" id="SMUV_0000769901-mRNA-1">
    <property type="protein sequence ID" value="SMUV_0000769901-mRNA-1"/>
    <property type="gene ID" value="SMUV_0000769901"/>
</dbReference>
<dbReference type="Pfam" id="PF07923">
    <property type="entry name" value="N1221"/>
    <property type="match status" value="1"/>
</dbReference>
<dbReference type="InterPro" id="IPR021819">
    <property type="entry name" value="Far11/STRP_C"/>
</dbReference>
<evidence type="ECO:0000259" key="3">
    <source>
        <dbReference type="SMART" id="SM01293"/>
    </source>
</evidence>
<dbReference type="PANTHER" id="PTHR13239">
    <property type="entry name" value="PROTEIN REQUIRED FOR HYPHAL ANASTOMOSIS HAM-2"/>
    <property type="match status" value="1"/>
</dbReference>
<dbReference type="PANTHER" id="PTHR13239:SF4">
    <property type="entry name" value="AT25231P"/>
    <property type="match status" value="1"/>
</dbReference>
<dbReference type="GO" id="GO:0007010">
    <property type="term" value="P:cytoskeleton organization"/>
    <property type="evidence" value="ECO:0007669"/>
    <property type="project" value="TreeGrafter"/>
</dbReference>
<evidence type="ECO:0000259" key="2">
    <source>
        <dbReference type="SMART" id="SM01292"/>
    </source>
</evidence>
<dbReference type="GO" id="GO:0005829">
    <property type="term" value="C:cytosol"/>
    <property type="evidence" value="ECO:0007669"/>
    <property type="project" value="TreeGrafter"/>
</dbReference>
<feature type="domain" description="Far11/STRP C-terminal" evidence="3">
    <location>
        <begin position="367"/>
        <end position="760"/>
    </location>
</feature>